<organism evidence="2 3">
    <name type="scientific">Caballeronia sordidicola</name>
    <name type="common">Burkholderia sordidicola</name>
    <dbReference type="NCBI Taxonomy" id="196367"/>
    <lineage>
        <taxon>Bacteria</taxon>
        <taxon>Pseudomonadati</taxon>
        <taxon>Pseudomonadota</taxon>
        <taxon>Betaproteobacteria</taxon>
        <taxon>Burkholderiales</taxon>
        <taxon>Burkholderiaceae</taxon>
        <taxon>Caballeronia</taxon>
    </lineage>
</organism>
<protein>
    <submittedName>
        <fullName evidence="2">Uncharacterized protein</fullName>
    </submittedName>
</protein>
<feature type="transmembrane region" description="Helical" evidence="1">
    <location>
        <begin position="12"/>
        <end position="33"/>
    </location>
</feature>
<dbReference type="EMBL" id="MTHB01000048">
    <property type="protein sequence ID" value="OXC78983.1"/>
    <property type="molecule type" value="Genomic_DNA"/>
</dbReference>
<evidence type="ECO:0000313" key="3">
    <source>
        <dbReference type="Proteomes" id="UP000214720"/>
    </source>
</evidence>
<keyword evidence="1" id="KW-1133">Transmembrane helix</keyword>
<proteinExistence type="predicted"/>
<sequence>MSLTQTNNRNGPAPYVTFVTFVNLVIFMTSSAGRSSRTTWLRSRRSGPR</sequence>
<gene>
    <name evidence="2" type="ORF">BSU04_09200</name>
</gene>
<accession>A0A226X6M0</accession>
<evidence type="ECO:0000256" key="1">
    <source>
        <dbReference type="SAM" id="Phobius"/>
    </source>
</evidence>
<name>A0A226X6M0_CABSO</name>
<comment type="caution">
    <text evidence="2">The sequence shown here is derived from an EMBL/GenBank/DDBJ whole genome shotgun (WGS) entry which is preliminary data.</text>
</comment>
<reference evidence="3" key="1">
    <citation type="submission" date="2017-01" db="EMBL/GenBank/DDBJ databases">
        <title>Genome Analysis of Deinococcus marmoris KOPRI26562.</title>
        <authorList>
            <person name="Kim J.H."/>
            <person name="Oh H.-M."/>
        </authorList>
    </citation>
    <scope>NUCLEOTIDE SEQUENCE [LARGE SCALE GENOMIC DNA]</scope>
    <source>
        <strain evidence="3">PAMC 26633</strain>
    </source>
</reference>
<dbReference type="AlphaFoldDB" id="A0A226X6M0"/>
<dbReference type="Proteomes" id="UP000214720">
    <property type="component" value="Unassembled WGS sequence"/>
</dbReference>
<evidence type="ECO:0000313" key="2">
    <source>
        <dbReference type="EMBL" id="OXC78983.1"/>
    </source>
</evidence>
<keyword evidence="1" id="KW-0812">Transmembrane</keyword>
<keyword evidence="1" id="KW-0472">Membrane</keyword>